<keyword evidence="2" id="KW-1185">Reference proteome</keyword>
<accession>A0A6A6E939</accession>
<gene>
    <name evidence="1" type="ORF">K469DRAFT_687048</name>
</gene>
<evidence type="ECO:0000313" key="1">
    <source>
        <dbReference type="EMBL" id="KAF2186680.1"/>
    </source>
</evidence>
<organism evidence="1 2">
    <name type="scientific">Zopfia rhizophila CBS 207.26</name>
    <dbReference type="NCBI Taxonomy" id="1314779"/>
    <lineage>
        <taxon>Eukaryota</taxon>
        <taxon>Fungi</taxon>
        <taxon>Dikarya</taxon>
        <taxon>Ascomycota</taxon>
        <taxon>Pezizomycotina</taxon>
        <taxon>Dothideomycetes</taxon>
        <taxon>Dothideomycetes incertae sedis</taxon>
        <taxon>Zopfiaceae</taxon>
        <taxon>Zopfia</taxon>
    </lineage>
</organism>
<name>A0A6A6E939_9PEZI</name>
<dbReference type="EMBL" id="ML994629">
    <property type="protein sequence ID" value="KAF2186680.1"/>
    <property type="molecule type" value="Genomic_DNA"/>
</dbReference>
<proteinExistence type="predicted"/>
<dbReference type="Proteomes" id="UP000800200">
    <property type="component" value="Unassembled WGS sequence"/>
</dbReference>
<reference evidence="1" key="1">
    <citation type="journal article" date="2020" name="Stud. Mycol.">
        <title>101 Dothideomycetes genomes: a test case for predicting lifestyles and emergence of pathogens.</title>
        <authorList>
            <person name="Haridas S."/>
            <person name="Albert R."/>
            <person name="Binder M."/>
            <person name="Bloem J."/>
            <person name="Labutti K."/>
            <person name="Salamov A."/>
            <person name="Andreopoulos B."/>
            <person name="Baker S."/>
            <person name="Barry K."/>
            <person name="Bills G."/>
            <person name="Bluhm B."/>
            <person name="Cannon C."/>
            <person name="Castanera R."/>
            <person name="Culley D."/>
            <person name="Daum C."/>
            <person name="Ezra D."/>
            <person name="Gonzalez J."/>
            <person name="Henrissat B."/>
            <person name="Kuo A."/>
            <person name="Liang C."/>
            <person name="Lipzen A."/>
            <person name="Lutzoni F."/>
            <person name="Magnuson J."/>
            <person name="Mondo S."/>
            <person name="Nolan M."/>
            <person name="Ohm R."/>
            <person name="Pangilinan J."/>
            <person name="Park H.-J."/>
            <person name="Ramirez L."/>
            <person name="Alfaro M."/>
            <person name="Sun H."/>
            <person name="Tritt A."/>
            <person name="Yoshinaga Y."/>
            <person name="Zwiers L.-H."/>
            <person name="Turgeon B."/>
            <person name="Goodwin S."/>
            <person name="Spatafora J."/>
            <person name="Crous P."/>
            <person name="Grigoriev I."/>
        </authorList>
    </citation>
    <scope>NUCLEOTIDE SEQUENCE</scope>
    <source>
        <strain evidence="1">CBS 207.26</strain>
    </source>
</reference>
<sequence length="162" mass="17837">MGQSHVTPGRDHDRARKTLAAHVTRFNVLECAFSSMVVSSRPSKMAMSLAVSTLSCKNLVDISACARAADKIKNYALLYQKMTARSFPRELVEPGSPSHSLGYTALTAHGNRRQTAPTNRDCMVKVVQLNTLLISQPLLHRSTRRLCRTWLAREAGQVGGTE</sequence>
<evidence type="ECO:0000313" key="2">
    <source>
        <dbReference type="Proteomes" id="UP000800200"/>
    </source>
</evidence>
<protein>
    <submittedName>
        <fullName evidence="1">Uncharacterized protein</fullName>
    </submittedName>
</protein>
<dbReference type="AlphaFoldDB" id="A0A6A6E939"/>